<evidence type="ECO:0000313" key="4">
    <source>
        <dbReference type="Proteomes" id="UP000651837"/>
    </source>
</evidence>
<evidence type="ECO:0000313" key="3">
    <source>
        <dbReference type="Proteomes" id="UP000245667"/>
    </source>
</evidence>
<dbReference type="EMBL" id="JACWLN010000001">
    <property type="protein sequence ID" value="MBD1259360.1"/>
    <property type="molecule type" value="Genomic_DNA"/>
</dbReference>
<dbReference type="EMBL" id="QGGQ01000002">
    <property type="protein sequence ID" value="PWK24922.1"/>
    <property type="molecule type" value="Genomic_DNA"/>
</dbReference>
<sequence>MPIVVMKEEITVGHKLRTDYLLLLKFLESIKNRKLNNLIMERLSWITTKDWAINGFYENQTFKSN</sequence>
<dbReference type="Proteomes" id="UP000651837">
    <property type="component" value="Unassembled WGS sequence"/>
</dbReference>
<proteinExistence type="predicted"/>
<dbReference type="AlphaFoldDB" id="A0A316E5X4"/>
<dbReference type="Proteomes" id="UP000245667">
    <property type="component" value="Unassembled WGS sequence"/>
</dbReference>
<evidence type="ECO:0000313" key="2">
    <source>
        <dbReference type="EMBL" id="PWK24922.1"/>
    </source>
</evidence>
<reference evidence="2 3" key="1">
    <citation type="submission" date="2018-05" db="EMBL/GenBank/DDBJ databases">
        <title>Genomic Encyclopedia of Archaeal and Bacterial Type Strains, Phase II (KMG-II): from individual species to whole genera.</title>
        <authorList>
            <person name="Goeker M."/>
        </authorList>
    </citation>
    <scope>NUCLEOTIDE SEQUENCE [LARGE SCALE GENOMIC DNA]</scope>
    <source>
        <strain evidence="2 3">DSM 23514</strain>
    </source>
</reference>
<dbReference type="RefSeq" id="WP_146197809.1">
    <property type="nucleotide sequence ID" value="NZ_JACWLN010000001.1"/>
</dbReference>
<organism evidence="2 3">
    <name type="scientific">Maribacter polysiphoniae</name>
    <dbReference type="NCBI Taxonomy" id="429344"/>
    <lineage>
        <taxon>Bacteria</taxon>
        <taxon>Pseudomonadati</taxon>
        <taxon>Bacteroidota</taxon>
        <taxon>Flavobacteriia</taxon>
        <taxon>Flavobacteriales</taxon>
        <taxon>Flavobacteriaceae</taxon>
        <taxon>Maribacter</taxon>
    </lineage>
</organism>
<accession>A0A316E5X4</accession>
<comment type="caution">
    <text evidence="2">The sequence shown here is derived from an EMBL/GenBank/DDBJ whole genome shotgun (WGS) entry which is preliminary data.</text>
</comment>
<reference evidence="1 4" key="2">
    <citation type="submission" date="2020-07" db="EMBL/GenBank/DDBJ databases">
        <title>The draft genome sequence of Maribacter polysiphoniae KCTC 22021.</title>
        <authorList>
            <person name="Mu L."/>
        </authorList>
    </citation>
    <scope>NUCLEOTIDE SEQUENCE [LARGE SCALE GENOMIC DNA]</scope>
    <source>
        <strain evidence="1 4">KCTC 22021</strain>
    </source>
</reference>
<gene>
    <name evidence="1" type="ORF">HZY62_02075</name>
    <name evidence="2" type="ORF">LX92_01290</name>
</gene>
<name>A0A316E5X4_9FLAO</name>
<protein>
    <submittedName>
        <fullName evidence="2">Uncharacterized protein</fullName>
    </submittedName>
</protein>
<keyword evidence="4" id="KW-1185">Reference proteome</keyword>
<evidence type="ECO:0000313" key="1">
    <source>
        <dbReference type="EMBL" id="MBD1259360.1"/>
    </source>
</evidence>